<evidence type="ECO:0000313" key="2">
    <source>
        <dbReference type="Proteomes" id="UP000325313"/>
    </source>
</evidence>
<dbReference type="Proteomes" id="UP000325313">
    <property type="component" value="Unassembled WGS sequence"/>
</dbReference>
<name>A0A5B0SLX3_PUCGR</name>
<protein>
    <submittedName>
        <fullName evidence="1">Uncharacterized protein</fullName>
    </submittedName>
</protein>
<accession>A0A5B0SLX3</accession>
<sequence length="53" mass="6113">MFTICSYFHFDRHMQELRGSGTYNERLRVQAQQMSNAFVLHGASFASEVRIGS</sequence>
<comment type="caution">
    <text evidence="1">The sequence shown here is derived from an EMBL/GenBank/DDBJ whole genome shotgun (WGS) entry which is preliminary data.</text>
</comment>
<gene>
    <name evidence="1" type="ORF">PGTUg99_037203</name>
</gene>
<organism evidence="1 2">
    <name type="scientific">Puccinia graminis f. sp. tritici</name>
    <dbReference type="NCBI Taxonomy" id="56615"/>
    <lineage>
        <taxon>Eukaryota</taxon>
        <taxon>Fungi</taxon>
        <taxon>Dikarya</taxon>
        <taxon>Basidiomycota</taxon>
        <taxon>Pucciniomycotina</taxon>
        <taxon>Pucciniomycetes</taxon>
        <taxon>Pucciniales</taxon>
        <taxon>Pucciniaceae</taxon>
        <taxon>Puccinia</taxon>
    </lineage>
</organism>
<evidence type="ECO:0000313" key="1">
    <source>
        <dbReference type="EMBL" id="KAA1139186.1"/>
    </source>
</evidence>
<dbReference type="EMBL" id="VDEP01000001">
    <property type="protein sequence ID" value="KAA1139186.1"/>
    <property type="molecule type" value="Genomic_DNA"/>
</dbReference>
<dbReference type="AlphaFoldDB" id="A0A5B0SLX3"/>
<proteinExistence type="predicted"/>
<reference evidence="1 2" key="1">
    <citation type="submission" date="2019-05" db="EMBL/GenBank/DDBJ databases">
        <title>Emergence of the Ug99 lineage of the wheat stem rust pathogen through somatic hybridization.</title>
        <authorList>
            <person name="Li F."/>
            <person name="Upadhyaya N.M."/>
            <person name="Sperschneider J."/>
            <person name="Matny O."/>
            <person name="Nguyen-Phuc H."/>
            <person name="Mago R."/>
            <person name="Raley C."/>
            <person name="Miller M.E."/>
            <person name="Silverstein K.A.T."/>
            <person name="Henningsen E."/>
            <person name="Hirsch C.D."/>
            <person name="Visser B."/>
            <person name="Pretorius Z.A."/>
            <person name="Steffenson B.J."/>
            <person name="Schwessinger B."/>
            <person name="Dodds P.N."/>
            <person name="Figueroa M."/>
        </authorList>
    </citation>
    <scope>NUCLEOTIDE SEQUENCE [LARGE SCALE GENOMIC DNA]</scope>
    <source>
        <strain evidence="1 2">Ug99</strain>
    </source>
</reference>